<proteinExistence type="predicted"/>
<name>A0A090FT68_MESPL</name>
<accession>A0A090FT68</accession>
<dbReference type="EMBL" id="CCMZ01000033">
    <property type="protein sequence ID" value="CDX22119.1"/>
    <property type="molecule type" value="Genomic_DNA"/>
</dbReference>
<sequence>MAARFRYSYGKGDFAKAMTSIADPIAAAGTGAMKDFADIGKRDGRQNMAAAGFSKRFQNAFRSIVYPRGRNSINAAAVLYSKIRYSNVFETGANVSGKPKLWLPLPGAPSRAGRSKMTPGLYVKTIGPLVSIERPGKPPLLAGRLATNRRGQATKGKVTLSALKRGGAGAASTLVPLFIGIDRVSIRDKLQIREITERAAGRLGELYYKHLKT</sequence>
<protein>
    <submittedName>
        <fullName evidence="1">Uncharacterized protein</fullName>
    </submittedName>
</protein>
<evidence type="ECO:0000313" key="1">
    <source>
        <dbReference type="EMBL" id="CDX22119.1"/>
    </source>
</evidence>
<dbReference type="Proteomes" id="UP000045285">
    <property type="component" value="Unassembled WGS sequence"/>
</dbReference>
<organism evidence="1 2">
    <name type="scientific">Mesorhizobium plurifarium</name>
    <dbReference type="NCBI Taxonomy" id="69974"/>
    <lineage>
        <taxon>Bacteria</taxon>
        <taxon>Pseudomonadati</taxon>
        <taxon>Pseudomonadota</taxon>
        <taxon>Alphaproteobacteria</taxon>
        <taxon>Hyphomicrobiales</taxon>
        <taxon>Phyllobacteriaceae</taxon>
        <taxon>Mesorhizobium</taxon>
    </lineage>
</organism>
<keyword evidence="2" id="KW-1185">Reference proteome</keyword>
<dbReference type="InterPro" id="IPR045622">
    <property type="entry name" value="DUF6441"/>
</dbReference>
<reference evidence="2" key="1">
    <citation type="submission" date="2014-08" db="EMBL/GenBank/DDBJ databases">
        <authorList>
            <person name="Moulin L."/>
        </authorList>
    </citation>
    <scope>NUCLEOTIDE SEQUENCE [LARGE SCALE GENOMIC DNA]</scope>
</reference>
<dbReference type="AlphaFoldDB" id="A0A090FT68"/>
<dbReference type="Pfam" id="PF20039">
    <property type="entry name" value="DUF6441"/>
    <property type="match status" value="1"/>
</dbReference>
<evidence type="ECO:0000313" key="2">
    <source>
        <dbReference type="Proteomes" id="UP000045285"/>
    </source>
</evidence>
<gene>
    <name evidence="1" type="ORF">MPL3356_390156</name>
</gene>